<evidence type="ECO:0000313" key="2">
    <source>
        <dbReference type="Proteomes" id="UP000219072"/>
    </source>
</evidence>
<sequence>MKRRKAYYAIWSDGTRWLGWEKDWVNECFAALANPNSPIVAMQRVIIHR</sequence>
<gene>
    <name evidence="1" type="ORF">SAMN06297387_12844</name>
</gene>
<proteinExistence type="predicted"/>
<protein>
    <submittedName>
        <fullName evidence="1">Uncharacterized protein</fullName>
    </submittedName>
</protein>
<accession>A0A286E820</accession>
<reference evidence="1 2" key="1">
    <citation type="submission" date="2017-09" db="EMBL/GenBank/DDBJ databases">
        <authorList>
            <person name="Ehlers B."/>
            <person name="Leendertz F.H."/>
        </authorList>
    </citation>
    <scope>NUCLEOTIDE SEQUENCE [LARGE SCALE GENOMIC DNA]</scope>
    <source>
        <strain evidence="1 2">CGMCC 4.7095</strain>
    </source>
</reference>
<dbReference type="Proteomes" id="UP000219072">
    <property type="component" value="Unassembled WGS sequence"/>
</dbReference>
<dbReference type="AlphaFoldDB" id="A0A286E820"/>
<dbReference type="EMBL" id="OCNE01000028">
    <property type="protein sequence ID" value="SOD67046.1"/>
    <property type="molecule type" value="Genomic_DNA"/>
</dbReference>
<keyword evidence="2" id="KW-1185">Reference proteome</keyword>
<dbReference type="RefSeq" id="WP_170970688.1">
    <property type="nucleotide sequence ID" value="NZ_OCNE01000028.1"/>
</dbReference>
<evidence type="ECO:0000313" key="1">
    <source>
        <dbReference type="EMBL" id="SOD67046.1"/>
    </source>
</evidence>
<organism evidence="1 2">
    <name type="scientific">Streptomyces zhaozhouensis</name>
    <dbReference type="NCBI Taxonomy" id="1300267"/>
    <lineage>
        <taxon>Bacteria</taxon>
        <taxon>Bacillati</taxon>
        <taxon>Actinomycetota</taxon>
        <taxon>Actinomycetes</taxon>
        <taxon>Kitasatosporales</taxon>
        <taxon>Streptomycetaceae</taxon>
        <taxon>Streptomyces</taxon>
    </lineage>
</organism>
<name>A0A286E820_9ACTN</name>